<evidence type="ECO:0000256" key="10">
    <source>
        <dbReference type="SAM" id="Phobius"/>
    </source>
</evidence>
<feature type="domain" description="TonB C-terminal" evidence="11">
    <location>
        <begin position="191"/>
        <end position="281"/>
    </location>
</feature>
<dbReference type="SUPFAM" id="SSF74653">
    <property type="entry name" value="TolA/TonB C-terminal domain"/>
    <property type="match status" value="1"/>
</dbReference>
<name>A0ABX1HIT3_9BACT</name>
<keyword evidence="4" id="KW-1003">Cell membrane</keyword>
<dbReference type="InterPro" id="IPR051045">
    <property type="entry name" value="TonB-dependent_transducer"/>
</dbReference>
<dbReference type="InterPro" id="IPR006260">
    <property type="entry name" value="TonB/TolA_C"/>
</dbReference>
<keyword evidence="6 10" id="KW-0812">Transmembrane</keyword>
<feature type="transmembrane region" description="Helical" evidence="10">
    <location>
        <begin position="40"/>
        <end position="61"/>
    </location>
</feature>
<gene>
    <name evidence="12" type="ORF">HBN54_001474</name>
</gene>
<evidence type="ECO:0000256" key="3">
    <source>
        <dbReference type="ARBA" id="ARBA00022448"/>
    </source>
</evidence>
<evidence type="ECO:0000256" key="7">
    <source>
        <dbReference type="ARBA" id="ARBA00022927"/>
    </source>
</evidence>
<dbReference type="PANTHER" id="PTHR33446:SF2">
    <property type="entry name" value="PROTEIN TONB"/>
    <property type="match status" value="1"/>
</dbReference>
<protein>
    <submittedName>
        <fullName evidence="12">Protein TonB</fullName>
    </submittedName>
</protein>
<keyword evidence="7" id="KW-0653">Protein transport</keyword>
<keyword evidence="3" id="KW-0813">Transport</keyword>
<evidence type="ECO:0000313" key="12">
    <source>
        <dbReference type="EMBL" id="NKI88881.1"/>
    </source>
</evidence>
<evidence type="ECO:0000256" key="2">
    <source>
        <dbReference type="ARBA" id="ARBA00006555"/>
    </source>
</evidence>
<evidence type="ECO:0000256" key="5">
    <source>
        <dbReference type="ARBA" id="ARBA00022519"/>
    </source>
</evidence>
<keyword evidence="9 10" id="KW-0472">Membrane</keyword>
<dbReference type="EMBL" id="JAAVTK010000003">
    <property type="protein sequence ID" value="NKI88881.1"/>
    <property type="molecule type" value="Genomic_DNA"/>
</dbReference>
<keyword evidence="5" id="KW-0997">Cell inner membrane</keyword>
<dbReference type="Gene3D" id="3.30.1150.10">
    <property type="match status" value="1"/>
</dbReference>
<sequence>MMNNAQLATASLDDIVFDGRNRHYGAYELRALYQRHMTRALIIATVLLALLMVFPLVAQLLKEDVLVVPTDLDKGKVTLIAPPLAPERVITPPPTTAPPKSVLPAAPTQHLAATRFVEMKVTPDDQATEDVPDQKLLANTTVSTITSIGEASATDLGPLTDTGGTKEIGADVVKETTYVYVEQMPELPGGGGQKAIVAAIQKAAKYPALALGNQIEGKIYVSFVVNSLGDVSDVKVVKGLGYGLDEETIRAVKTLPRFTPGKQNGRAVSVAYTVPISFKIQ</sequence>
<evidence type="ECO:0000256" key="9">
    <source>
        <dbReference type="ARBA" id="ARBA00023136"/>
    </source>
</evidence>
<dbReference type="PANTHER" id="PTHR33446">
    <property type="entry name" value="PROTEIN TONB-RELATED"/>
    <property type="match status" value="1"/>
</dbReference>
<comment type="caution">
    <text evidence="12">The sequence shown here is derived from an EMBL/GenBank/DDBJ whole genome shotgun (WGS) entry which is preliminary data.</text>
</comment>
<dbReference type="Pfam" id="PF03544">
    <property type="entry name" value="TonB_C"/>
    <property type="match status" value="1"/>
</dbReference>
<organism evidence="12 13">
    <name type="scientific">Hymenobacter artigasi</name>
    <dbReference type="NCBI Taxonomy" id="2719616"/>
    <lineage>
        <taxon>Bacteria</taxon>
        <taxon>Pseudomonadati</taxon>
        <taxon>Bacteroidota</taxon>
        <taxon>Cytophagia</taxon>
        <taxon>Cytophagales</taxon>
        <taxon>Hymenobacteraceae</taxon>
        <taxon>Hymenobacter</taxon>
    </lineage>
</organism>
<keyword evidence="8 10" id="KW-1133">Transmembrane helix</keyword>
<keyword evidence="13" id="KW-1185">Reference proteome</keyword>
<proteinExistence type="inferred from homology"/>
<dbReference type="PROSITE" id="PS52015">
    <property type="entry name" value="TONB_CTD"/>
    <property type="match status" value="1"/>
</dbReference>
<dbReference type="InterPro" id="IPR003538">
    <property type="entry name" value="TonB"/>
</dbReference>
<evidence type="ECO:0000313" key="13">
    <source>
        <dbReference type="Proteomes" id="UP000717634"/>
    </source>
</evidence>
<dbReference type="NCBIfam" id="TIGR01352">
    <property type="entry name" value="tonB_Cterm"/>
    <property type="match status" value="1"/>
</dbReference>
<evidence type="ECO:0000256" key="1">
    <source>
        <dbReference type="ARBA" id="ARBA00004383"/>
    </source>
</evidence>
<comment type="subcellular location">
    <subcellularLocation>
        <location evidence="1">Cell inner membrane</location>
        <topology evidence="1">Single-pass membrane protein</topology>
        <orientation evidence="1">Periplasmic side</orientation>
    </subcellularLocation>
</comment>
<evidence type="ECO:0000256" key="8">
    <source>
        <dbReference type="ARBA" id="ARBA00022989"/>
    </source>
</evidence>
<evidence type="ECO:0000256" key="6">
    <source>
        <dbReference type="ARBA" id="ARBA00022692"/>
    </source>
</evidence>
<evidence type="ECO:0000256" key="4">
    <source>
        <dbReference type="ARBA" id="ARBA00022475"/>
    </source>
</evidence>
<dbReference type="Proteomes" id="UP000717634">
    <property type="component" value="Unassembled WGS sequence"/>
</dbReference>
<dbReference type="InterPro" id="IPR037682">
    <property type="entry name" value="TonB_C"/>
</dbReference>
<accession>A0ABX1HIT3</accession>
<dbReference type="PRINTS" id="PR01374">
    <property type="entry name" value="TONBPROTEIN"/>
</dbReference>
<comment type="similarity">
    <text evidence="2">Belongs to the TonB family.</text>
</comment>
<dbReference type="RefSeq" id="WP_168672522.1">
    <property type="nucleotide sequence ID" value="NZ_JAAVTK010000003.1"/>
</dbReference>
<reference evidence="12 13" key="1">
    <citation type="submission" date="2020-03" db="EMBL/GenBank/DDBJ databases">
        <title>Genomic Encyclopedia of Type Strains, Phase IV (KMG-V): Genome sequencing to study the core and pangenomes of soil and plant-associated prokaryotes.</title>
        <authorList>
            <person name="Whitman W."/>
        </authorList>
    </citation>
    <scope>NUCLEOTIDE SEQUENCE [LARGE SCALE GENOMIC DNA]</scope>
    <source>
        <strain evidence="12 13">1B</strain>
    </source>
</reference>
<evidence type="ECO:0000259" key="11">
    <source>
        <dbReference type="PROSITE" id="PS52015"/>
    </source>
</evidence>